<feature type="compositionally biased region" description="Gly residues" evidence="11">
    <location>
        <begin position="211"/>
        <end position="221"/>
    </location>
</feature>
<dbReference type="InterPro" id="IPR027267">
    <property type="entry name" value="AH/BAR_dom_sf"/>
</dbReference>
<dbReference type="InterPro" id="IPR015404">
    <property type="entry name" value="Vps5_C"/>
</dbReference>
<feature type="compositionally biased region" description="Low complexity" evidence="11">
    <location>
        <begin position="253"/>
        <end position="272"/>
    </location>
</feature>
<keyword evidence="9" id="KW-0333">Golgi apparatus</keyword>
<protein>
    <recommendedName>
        <fullName evidence="12">PX domain-containing protein</fullName>
    </recommendedName>
</protein>
<feature type="compositionally biased region" description="Low complexity" evidence="11">
    <location>
        <begin position="137"/>
        <end position="160"/>
    </location>
</feature>
<feature type="compositionally biased region" description="Pro residues" evidence="11">
    <location>
        <begin position="173"/>
        <end position="187"/>
    </location>
</feature>
<dbReference type="GO" id="GO:0030904">
    <property type="term" value="C:retromer complex"/>
    <property type="evidence" value="ECO:0007669"/>
    <property type="project" value="UniProtKB-ARBA"/>
</dbReference>
<evidence type="ECO:0000256" key="9">
    <source>
        <dbReference type="ARBA" id="ARBA00023034"/>
    </source>
</evidence>
<dbReference type="Gene3D" id="3.30.1520.10">
    <property type="entry name" value="Phox-like domain"/>
    <property type="match status" value="1"/>
</dbReference>
<dbReference type="GO" id="GO:0005768">
    <property type="term" value="C:endosome"/>
    <property type="evidence" value="ECO:0007669"/>
    <property type="project" value="TreeGrafter"/>
</dbReference>
<keyword evidence="8" id="KW-0653">Protein transport</keyword>
<comment type="caution">
    <text evidence="13">The sequence shown here is derived from an EMBL/GenBank/DDBJ whole genome shotgun (WGS) entry which is preliminary data.</text>
</comment>
<keyword evidence="7" id="KW-0597">Phosphoprotein</keyword>
<proteinExistence type="inferred from homology"/>
<dbReference type="Proteomes" id="UP001385951">
    <property type="component" value="Unassembled WGS sequence"/>
</dbReference>
<dbReference type="GO" id="GO:0045053">
    <property type="term" value="P:protein retention in Golgi apparatus"/>
    <property type="evidence" value="ECO:0007669"/>
    <property type="project" value="TreeGrafter"/>
</dbReference>
<keyword evidence="5" id="KW-0813">Transport</keyword>
<reference evidence="13 14" key="1">
    <citation type="submission" date="2022-09" db="EMBL/GenBank/DDBJ databases">
        <authorList>
            <person name="Palmer J.M."/>
        </authorList>
    </citation>
    <scope>NUCLEOTIDE SEQUENCE [LARGE SCALE GENOMIC DNA]</scope>
    <source>
        <strain evidence="13 14">DSM 7382</strain>
    </source>
</reference>
<comment type="similarity">
    <text evidence="4">Belongs to the sorting nexin family.</text>
</comment>
<evidence type="ECO:0000256" key="1">
    <source>
        <dbReference type="ARBA" id="ARBA00004287"/>
    </source>
</evidence>
<evidence type="ECO:0000256" key="11">
    <source>
        <dbReference type="SAM" id="MobiDB-lite"/>
    </source>
</evidence>
<dbReference type="Pfam" id="PF00787">
    <property type="entry name" value="PX"/>
    <property type="match status" value="1"/>
</dbReference>
<dbReference type="GO" id="GO:0015031">
    <property type="term" value="P:protein transport"/>
    <property type="evidence" value="ECO:0007669"/>
    <property type="project" value="UniProtKB-KW"/>
</dbReference>
<dbReference type="SUPFAM" id="SSF103657">
    <property type="entry name" value="BAR/IMD domain-like"/>
    <property type="match status" value="1"/>
</dbReference>
<feature type="domain" description="PX" evidence="12">
    <location>
        <begin position="289"/>
        <end position="405"/>
    </location>
</feature>
<evidence type="ECO:0000256" key="10">
    <source>
        <dbReference type="ARBA" id="ARBA00023136"/>
    </source>
</evidence>
<evidence type="ECO:0000256" key="3">
    <source>
        <dbReference type="ARBA" id="ARBA00004555"/>
    </source>
</evidence>
<evidence type="ECO:0000256" key="4">
    <source>
        <dbReference type="ARBA" id="ARBA00010883"/>
    </source>
</evidence>
<gene>
    <name evidence="13" type="ORF">QCA50_009082</name>
</gene>
<dbReference type="GO" id="GO:0042147">
    <property type="term" value="P:retrograde transport, endosome to Golgi"/>
    <property type="evidence" value="ECO:0007669"/>
    <property type="project" value="TreeGrafter"/>
</dbReference>
<dbReference type="FunFam" id="1.20.1270.60:FF:000022">
    <property type="entry name" value="Sorting nexin 3 protein"/>
    <property type="match status" value="1"/>
</dbReference>
<evidence type="ECO:0000256" key="6">
    <source>
        <dbReference type="ARBA" id="ARBA00022490"/>
    </source>
</evidence>
<evidence type="ECO:0000256" key="7">
    <source>
        <dbReference type="ARBA" id="ARBA00022553"/>
    </source>
</evidence>
<sequence length="680" mass="74651">MDGFDDLLAPSRSVLESNPFADPFAKRSDSPDPWASFHQPSASGFQDSDTNTFGDDRSTTPTVDEPSHSADYNGFAETESIANDDPLEAAALTSDAQEVEAPRSPVVKPQEVTSPGFRESISHSPERSESPVRHPSPRSVPVEAEPAPISPTSPTSSEPAARIEPPFVSPKNPTFPSPPTSSSPPPNKQSFYNPLDQVGGLGIDRSFAGLSLGGEALGGWQGSSSSQNAWGNSGIAPSEDDDDDDDDDKPILQARMRAQAHAQAQAQAQAAASSPTPDSQAPKENGLQPVFVITVDDPQRVGDPIRGYIMYTVHTKTTSPMFSKSSFSVLRRYSDFLWLYETLSNNNPGVVVPPVPEKHPFGRFDTGFVERRRVTLEQCLRKMAAHPVLQKDTDFKFFLESDSFALDIKHRKAELAQEKGGVLASIGQSIAGPRFYETDEWFDKQKTYLDSLELQLRGLVKTIDQVSKQRADLSVTIAEFATALAELSTSDVGLGTQLATCIAGLADVERKSDEIQRIQSQEDIRTIMSTADEYARLISSVRLAFSSRIRTYHNWQNAESNVRRAKQTHEANRSQGRVAGNQLGSTIALVTEAERRALDSKQEFEQVSKLVKTEVARFERERIDDFKTSLESFLDGMIKRQKELIAAWELYQQNLLKRVGQKQKAAPPPPSVDEQIAGAA</sequence>
<dbReference type="PROSITE" id="PS50195">
    <property type="entry name" value="PX"/>
    <property type="match status" value="1"/>
</dbReference>
<dbReference type="InterPro" id="IPR036871">
    <property type="entry name" value="PX_dom_sf"/>
</dbReference>
<feature type="region of interest" description="Disordered" evidence="11">
    <location>
        <begin position="1"/>
        <end position="284"/>
    </location>
</feature>
<dbReference type="PANTHER" id="PTHR10555:SF170">
    <property type="entry name" value="FI18122P1"/>
    <property type="match status" value="1"/>
</dbReference>
<evidence type="ECO:0000259" key="12">
    <source>
        <dbReference type="PROSITE" id="PS50195"/>
    </source>
</evidence>
<accession>A0AAW0G2B0</accession>
<dbReference type="PANTHER" id="PTHR10555">
    <property type="entry name" value="SORTING NEXIN"/>
    <property type="match status" value="1"/>
</dbReference>
<evidence type="ECO:0000256" key="5">
    <source>
        <dbReference type="ARBA" id="ARBA00022448"/>
    </source>
</evidence>
<dbReference type="AlphaFoldDB" id="A0AAW0G2B0"/>
<feature type="compositionally biased region" description="Polar residues" evidence="11">
    <location>
        <begin position="222"/>
        <end position="231"/>
    </location>
</feature>
<feature type="compositionally biased region" description="Acidic residues" evidence="11">
    <location>
        <begin position="238"/>
        <end position="248"/>
    </location>
</feature>
<feature type="region of interest" description="Disordered" evidence="11">
    <location>
        <begin position="659"/>
        <end position="680"/>
    </location>
</feature>
<evidence type="ECO:0000256" key="2">
    <source>
        <dbReference type="ARBA" id="ARBA00004496"/>
    </source>
</evidence>
<dbReference type="GO" id="GO:0035091">
    <property type="term" value="F:phosphatidylinositol binding"/>
    <property type="evidence" value="ECO:0007669"/>
    <property type="project" value="InterPro"/>
</dbReference>
<keyword evidence="10" id="KW-0472">Membrane</keyword>
<comment type="subcellular location">
    <subcellularLocation>
        <location evidence="2">Cytoplasm</location>
    </subcellularLocation>
    <subcellularLocation>
        <location evidence="3">Golgi apparatus</location>
    </subcellularLocation>
    <subcellularLocation>
        <location evidence="1">Membrane</location>
        <topology evidence="1">Peripheral membrane protein</topology>
        <orientation evidence="1">Cytoplasmic side</orientation>
    </subcellularLocation>
</comment>
<dbReference type="SUPFAM" id="SSF64268">
    <property type="entry name" value="PX domain"/>
    <property type="match status" value="1"/>
</dbReference>
<evidence type="ECO:0000313" key="14">
    <source>
        <dbReference type="Proteomes" id="UP001385951"/>
    </source>
</evidence>
<keyword evidence="6" id="KW-0963">Cytoplasm</keyword>
<dbReference type="EMBL" id="JASBNA010000012">
    <property type="protein sequence ID" value="KAK7687863.1"/>
    <property type="molecule type" value="Genomic_DNA"/>
</dbReference>
<feature type="compositionally biased region" description="Basic and acidic residues" evidence="11">
    <location>
        <begin position="120"/>
        <end position="132"/>
    </location>
</feature>
<organism evidence="13 14">
    <name type="scientific">Cerrena zonata</name>
    <dbReference type="NCBI Taxonomy" id="2478898"/>
    <lineage>
        <taxon>Eukaryota</taxon>
        <taxon>Fungi</taxon>
        <taxon>Dikarya</taxon>
        <taxon>Basidiomycota</taxon>
        <taxon>Agaricomycotina</taxon>
        <taxon>Agaricomycetes</taxon>
        <taxon>Polyporales</taxon>
        <taxon>Cerrenaceae</taxon>
        <taxon>Cerrena</taxon>
    </lineage>
</organism>
<dbReference type="GO" id="GO:0005794">
    <property type="term" value="C:Golgi apparatus"/>
    <property type="evidence" value="ECO:0007669"/>
    <property type="project" value="UniProtKB-SubCell"/>
</dbReference>
<evidence type="ECO:0000256" key="8">
    <source>
        <dbReference type="ARBA" id="ARBA00022927"/>
    </source>
</evidence>
<dbReference type="Pfam" id="PF09325">
    <property type="entry name" value="Vps5"/>
    <property type="match status" value="1"/>
</dbReference>
<feature type="compositionally biased region" description="Polar residues" evidence="11">
    <location>
        <begin position="38"/>
        <end position="53"/>
    </location>
</feature>
<dbReference type="SMART" id="SM00312">
    <property type="entry name" value="PX"/>
    <property type="match status" value="1"/>
</dbReference>
<evidence type="ECO:0000313" key="13">
    <source>
        <dbReference type="EMBL" id="KAK7687863.1"/>
    </source>
</evidence>
<dbReference type="InterPro" id="IPR001683">
    <property type="entry name" value="PX_dom"/>
</dbReference>
<keyword evidence="14" id="KW-1185">Reference proteome</keyword>
<dbReference type="GO" id="GO:0005829">
    <property type="term" value="C:cytosol"/>
    <property type="evidence" value="ECO:0007669"/>
    <property type="project" value="GOC"/>
</dbReference>
<dbReference type="FunFam" id="3.30.1520.10:FF:000013">
    <property type="entry name" value="Putative Sorting nexin 3"/>
    <property type="match status" value="1"/>
</dbReference>
<dbReference type="Gene3D" id="1.20.1270.60">
    <property type="entry name" value="Arfaptin homology (AH) domain/BAR domain"/>
    <property type="match status" value="1"/>
</dbReference>
<name>A0AAW0G2B0_9APHY</name>